<dbReference type="EMBL" id="AP019514">
    <property type="protein sequence ID" value="BBI60899.1"/>
    <property type="molecule type" value="Genomic_DNA"/>
</dbReference>
<proteinExistence type="predicted"/>
<dbReference type="KEGG" id="hsr:HSBAA_22050"/>
<evidence type="ECO:0000313" key="2">
    <source>
        <dbReference type="Proteomes" id="UP000320231"/>
    </source>
</evidence>
<organism evidence="1 2">
    <name type="scientific">Vreelandella sulfidaeris</name>
    <dbReference type="NCBI Taxonomy" id="115553"/>
    <lineage>
        <taxon>Bacteria</taxon>
        <taxon>Pseudomonadati</taxon>
        <taxon>Pseudomonadota</taxon>
        <taxon>Gammaproteobacteria</taxon>
        <taxon>Oceanospirillales</taxon>
        <taxon>Halomonadaceae</taxon>
        <taxon>Vreelandella</taxon>
    </lineage>
</organism>
<accession>A0A455U7U3</accession>
<evidence type="ECO:0000313" key="1">
    <source>
        <dbReference type="EMBL" id="BBI60899.1"/>
    </source>
</evidence>
<gene>
    <name evidence="1" type="ORF">HSBAA_22050</name>
</gene>
<name>A0A455U7U3_9GAMM</name>
<reference evidence="1 2" key="1">
    <citation type="journal article" date="2019" name="Microbiol. Resour. Announc.">
        <title>Complete Genome Sequence of Halomonas sulfidaeris Strain Esulfide1 Isolated from a Metal Sulfide Rock at a Depth of 2,200 Meters, Obtained Using Nanopore Sequencing.</title>
        <authorList>
            <person name="Saito M."/>
            <person name="Nishigata A."/>
            <person name="Galipon J."/>
            <person name="Arakawa K."/>
        </authorList>
    </citation>
    <scope>NUCLEOTIDE SEQUENCE [LARGE SCALE GENOMIC DNA]</scope>
    <source>
        <strain evidence="1 2">ATCC BAA-803</strain>
    </source>
</reference>
<sequence length="54" mass="5818">MAGVATNAESKKPAFSDSDLLAKDLEGKDLAGKDITLNLLLVGFSQYARLPPYY</sequence>
<dbReference type="AlphaFoldDB" id="A0A455U7U3"/>
<dbReference type="Proteomes" id="UP000320231">
    <property type="component" value="Chromosome"/>
</dbReference>
<protein>
    <submittedName>
        <fullName evidence="1">Uncharacterized protein</fullName>
    </submittedName>
</protein>